<evidence type="ECO:0000313" key="2">
    <source>
        <dbReference type="Proteomes" id="UP000829398"/>
    </source>
</evidence>
<evidence type="ECO:0000313" key="1">
    <source>
        <dbReference type="EMBL" id="KAH9681142.1"/>
    </source>
</evidence>
<dbReference type="EMBL" id="CM039178">
    <property type="protein sequence ID" value="KAH9681142.1"/>
    <property type="molecule type" value="Genomic_DNA"/>
</dbReference>
<keyword evidence="2" id="KW-1185">Reference proteome</keyword>
<name>A0ACB8I3S2_CITSI</name>
<protein>
    <submittedName>
        <fullName evidence="1">Reverse transcriptase domain-containing protein</fullName>
    </submittedName>
</protein>
<dbReference type="Proteomes" id="UP000829398">
    <property type="component" value="Chromosome 9"/>
</dbReference>
<gene>
    <name evidence="1" type="ORF">KPL71_026850</name>
</gene>
<keyword evidence="1" id="KW-0695">RNA-directed DNA polymerase</keyword>
<proteinExistence type="predicted"/>
<accession>A0ACB8I3S2</accession>
<sequence length="722" mass="82559">MEELIKKCSSIALEEEEEDKIMYEGKIKEKWEMLAAHCLIGKILLNRGIHIEGLRNAMRQVWKTFREVKIERLGEKFFMECLKYKGQPKEKLAYGAWLKALTVAEWSRKNKGKGKWSREHQQSNPGMGNTEDHNQVQIKQTQNNPNSDNGSGQSDSGQSITPMEVGKEKEVVEEHLMPVAVKATNIRDSRHDTWDENLTNPAGKCSPREMEGKAGSCERRESRWVKVFEQRATKTTQKERSQNLSEIEESINGSVKTNPRPKTKRWKAKAREQTERGSLFERHAKTKRPSSTISGQSPKSKRPKLNSPSKALNNKLQINAPAMKIQLAWEQHSDMTLEELDTIPEDIAAGAVSRNEKGGGITMMWTSDINVNILSYSRHYIDAEVQCGSGLSSKPWLCFGDFNEILSLNEKSGGNEKNIRMVSDFREAVRDSKLTDLGYKGYQFTWSNGRFGPHFVEERLDIFLCNDEWGNHFQETEGTNLVSVGSDHYRIMMEVKEKGSGLQYSSYEDCKAIIKTEWEKYGTTAGENPINQFKAVAKSSLAQLKWWSKDEFGGREKKLNMLTQELQKAKQNKVQHKQANAIKKIEEQIHNILFNEEIYWRHRARADWLQASDRNTKFFHSKATARKRKNKIWGVEDKNGVWTEDGEAVEREFCNYFQQLLTSSKPSQDQMNAVMEVLTPKVTVAMNNQLNAPFTAEEISEALSQMCPTKAPGPDGLHAVFF</sequence>
<comment type="caution">
    <text evidence="1">The sequence shown here is derived from an EMBL/GenBank/DDBJ whole genome shotgun (WGS) entry which is preliminary data.</text>
</comment>
<keyword evidence="1" id="KW-0548">Nucleotidyltransferase</keyword>
<organism evidence="1 2">
    <name type="scientific">Citrus sinensis</name>
    <name type="common">Sweet orange</name>
    <name type="synonym">Citrus aurantium var. sinensis</name>
    <dbReference type="NCBI Taxonomy" id="2711"/>
    <lineage>
        <taxon>Eukaryota</taxon>
        <taxon>Viridiplantae</taxon>
        <taxon>Streptophyta</taxon>
        <taxon>Embryophyta</taxon>
        <taxon>Tracheophyta</taxon>
        <taxon>Spermatophyta</taxon>
        <taxon>Magnoliopsida</taxon>
        <taxon>eudicotyledons</taxon>
        <taxon>Gunneridae</taxon>
        <taxon>Pentapetalae</taxon>
        <taxon>rosids</taxon>
        <taxon>malvids</taxon>
        <taxon>Sapindales</taxon>
        <taxon>Rutaceae</taxon>
        <taxon>Aurantioideae</taxon>
        <taxon>Citrus</taxon>
    </lineage>
</organism>
<reference evidence="2" key="1">
    <citation type="journal article" date="2023" name="Hortic. Res.">
        <title>A chromosome-level phased genome enabling allele-level studies in sweet orange: a case study on citrus Huanglongbing tolerance.</title>
        <authorList>
            <person name="Wu B."/>
            <person name="Yu Q."/>
            <person name="Deng Z."/>
            <person name="Duan Y."/>
            <person name="Luo F."/>
            <person name="Gmitter F. Jr."/>
        </authorList>
    </citation>
    <scope>NUCLEOTIDE SEQUENCE [LARGE SCALE GENOMIC DNA]</scope>
    <source>
        <strain evidence="2">cv. Valencia</strain>
    </source>
</reference>
<keyword evidence="1" id="KW-0808">Transferase</keyword>